<proteinExistence type="inferred from homology"/>
<dbReference type="PIRSF" id="PIRSF002744">
    <property type="entry name" value="Pur-cyt_permease"/>
    <property type="match status" value="1"/>
</dbReference>
<name>A0A0W0GBW2_MONRR</name>
<feature type="transmembrane region" description="Helical" evidence="8">
    <location>
        <begin position="352"/>
        <end position="374"/>
    </location>
</feature>
<dbReference type="EMBL" id="LATX01000517">
    <property type="protein sequence ID" value="KTB46034.1"/>
    <property type="molecule type" value="Genomic_DNA"/>
</dbReference>
<feature type="transmembrane region" description="Helical" evidence="8">
    <location>
        <begin position="71"/>
        <end position="93"/>
    </location>
</feature>
<dbReference type="InterPro" id="IPR001248">
    <property type="entry name" value="Pur-cyt_permease"/>
</dbReference>
<feature type="transmembrane region" description="Helical" evidence="8">
    <location>
        <begin position="269"/>
        <end position="288"/>
    </location>
</feature>
<keyword evidence="3 7" id="KW-0813">Transport</keyword>
<evidence type="ECO:0000256" key="5">
    <source>
        <dbReference type="ARBA" id="ARBA00022989"/>
    </source>
</evidence>
<keyword evidence="4 8" id="KW-0812">Transmembrane</keyword>
<accession>A0A0W0GBW2</accession>
<sequence>MQSQTALPPRGVVDLKAAENQDLESDGKSVDVNVGTSDDFKQWSSKLGISCTIEVHGITPTTTAERSDPRMYQLFTVWFSAILNVTCLATGALGPQVFELGFRDCCIVLVVADVLACLVPGYFAVFGPKLGTRTMVQSRFSFGYFGSMLPAILNVFSMFGFLVLSCITGGQLLAAVFSNLNDTLGIVIIALISLGISFCGYKVLHCFDTYAWIPNAVIYICLLAVGGSKLSLRPERPTPSAAAIISYGTLSGRLELQDLPIHISRSSTFLGHIIGVALAAAAPAIPAWEAGLGDGQDFGNFIATILSPVGGFGKFLVVVATLTLPAQSAVTMYSFGVSLMSVSWIFMKIPRYVYSVIVTAIVIPVSIVGAIRFFTTFQEIINIIGYWAASYASIVLTEHFVFRRNDFSKYKVQECWRDPSRLPLGVAAVMAFGLSFALIVPSMNQPWYTGQFARAGTGDIGLITGFFGGALVYVVLRAWEIKVGKGRDA</sequence>
<comment type="similarity">
    <text evidence="2 7">Belongs to the purine-cytosine permease (2.A.39) family.</text>
</comment>
<feature type="transmembrane region" description="Helical" evidence="8">
    <location>
        <begin position="105"/>
        <end position="124"/>
    </location>
</feature>
<evidence type="ECO:0000256" key="6">
    <source>
        <dbReference type="ARBA" id="ARBA00023136"/>
    </source>
</evidence>
<reference evidence="9 10" key="1">
    <citation type="submission" date="2015-12" db="EMBL/GenBank/DDBJ databases">
        <title>Draft genome sequence of Moniliophthora roreri, the causal agent of frosty pod rot of cacao.</title>
        <authorList>
            <person name="Aime M.C."/>
            <person name="Diaz-Valderrama J.R."/>
            <person name="Kijpornyongpan T."/>
            <person name="Phillips-Mora W."/>
        </authorList>
    </citation>
    <scope>NUCLEOTIDE SEQUENCE [LARGE SCALE GENOMIC DNA]</scope>
    <source>
        <strain evidence="9 10">MCA 2952</strain>
    </source>
</reference>
<evidence type="ECO:0000256" key="7">
    <source>
        <dbReference type="PIRNR" id="PIRNR002744"/>
    </source>
</evidence>
<evidence type="ECO:0000256" key="8">
    <source>
        <dbReference type="SAM" id="Phobius"/>
    </source>
</evidence>
<feature type="transmembrane region" description="Helical" evidence="8">
    <location>
        <begin position="144"/>
        <end position="177"/>
    </location>
</feature>
<keyword evidence="6 7" id="KW-0472">Membrane</keyword>
<comment type="subcellular location">
    <subcellularLocation>
        <location evidence="1">Membrane</location>
        <topology evidence="1">Multi-pass membrane protein</topology>
    </subcellularLocation>
</comment>
<evidence type="ECO:0000256" key="2">
    <source>
        <dbReference type="ARBA" id="ARBA00008974"/>
    </source>
</evidence>
<dbReference type="PANTHER" id="PTHR31806">
    <property type="entry name" value="PURINE-CYTOSINE PERMEASE FCY2-RELATED"/>
    <property type="match status" value="1"/>
</dbReference>
<protein>
    <submittedName>
        <fullName evidence="9">Putative cytosine-purine permease</fullName>
    </submittedName>
</protein>
<dbReference type="InterPro" id="IPR026030">
    <property type="entry name" value="Pur-cyt_permease_Fcy2/21/22"/>
</dbReference>
<evidence type="ECO:0000256" key="4">
    <source>
        <dbReference type="ARBA" id="ARBA00022692"/>
    </source>
</evidence>
<dbReference type="GO" id="GO:0022857">
    <property type="term" value="F:transmembrane transporter activity"/>
    <property type="evidence" value="ECO:0007669"/>
    <property type="project" value="InterPro"/>
</dbReference>
<organism evidence="9 10">
    <name type="scientific">Moniliophthora roreri</name>
    <name type="common">Frosty pod rot fungus</name>
    <name type="synonym">Monilia roreri</name>
    <dbReference type="NCBI Taxonomy" id="221103"/>
    <lineage>
        <taxon>Eukaryota</taxon>
        <taxon>Fungi</taxon>
        <taxon>Dikarya</taxon>
        <taxon>Basidiomycota</taxon>
        <taxon>Agaricomycotina</taxon>
        <taxon>Agaricomycetes</taxon>
        <taxon>Agaricomycetidae</taxon>
        <taxon>Agaricales</taxon>
        <taxon>Marasmiineae</taxon>
        <taxon>Marasmiaceae</taxon>
        <taxon>Moniliophthora</taxon>
    </lineage>
</organism>
<evidence type="ECO:0000256" key="3">
    <source>
        <dbReference type="ARBA" id="ARBA00022448"/>
    </source>
</evidence>
<feature type="transmembrane region" description="Helical" evidence="8">
    <location>
        <begin position="315"/>
        <end position="340"/>
    </location>
</feature>
<dbReference type="Pfam" id="PF02133">
    <property type="entry name" value="Transp_cyt_pur"/>
    <property type="match status" value="1"/>
</dbReference>
<feature type="transmembrane region" description="Helical" evidence="8">
    <location>
        <begin position="380"/>
        <end position="401"/>
    </location>
</feature>
<evidence type="ECO:0000256" key="1">
    <source>
        <dbReference type="ARBA" id="ARBA00004141"/>
    </source>
</evidence>
<dbReference type="GO" id="GO:0005886">
    <property type="term" value="C:plasma membrane"/>
    <property type="evidence" value="ECO:0007669"/>
    <property type="project" value="TreeGrafter"/>
</dbReference>
<feature type="transmembrane region" description="Helical" evidence="8">
    <location>
        <begin position="460"/>
        <end position="479"/>
    </location>
</feature>
<dbReference type="Proteomes" id="UP000054988">
    <property type="component" value="Unassembled WGS sequence"/>
</dbReference>
<evidence type="ECO:0000313" key="10">
    <source>
        <dbReference type="Proteomes" id="UP000054988"/>
    </source>
</evidence>
<feature type="transmembrane region" description="Helical" evidence="8">
    <location>
        <begin position="422"/>
        <end position="440"/>
    </location>
</feature>
<feature type="transmembrane region" description="Helical" evidence="8">
    <location>
        <begin position="210"/>
        <end position="227"/>
    </location>
</feature>
<dbReference type="Gene3D" id="1.10.4160.10">
    <property type="entry name" value="Hydantoin permease"/>
    <property type="match status" value="2"/>
</dbReference>
<gene>
    <name evidence="9" type="ORF">WG66_1381</name>
</gene>
<dbReference type="AlphaFoldDB" id="A0A0W0GBW2"/>
<evidence type="ECO:0000313" key="9">
    <source>
        <dbReference type="EMBL" id="KTB46034.1"/>
    </source>
</evidence>
<dbReference type="PANTHER" id="PTHR31806:SF5">
    <property type="entry name" value="PURINE-CYTOSINE PERMEASE FCY21"/>
    <property type="match status" value="1"/>
</dbReference>
<feature type="transmembrane region" description="Helical" evidence="8">
    <location>
        <begin position="184"/>
        <end position="204"/>
    </location>
</feature>
<dbReference type="eggNOG" id="ENOG502SIKM">
    <property type="taxonomic scope" value="Eukaryota"/>
</dbReference>
<keyword evidence="5 8" id="KW-1133">Transmembrane helix</keyword>
<comment type="caution">
    <text evidence="9">The sequence shown here is derived from an EMBL/GenBank/DDBJ whole genome shotgun (WGS) entry which is preliminary data.</text>
</comment>